<accession>A0AA40FXE5</accession>
<dbReference type="AlphaFoldDB" id="A0AA40FXE5"/>
<gene>
    <name evidence="2" type="ORF">K0M31_004268</name>
</gene>
<dbReference type="Proteomes" id="UP001177670">
    <property type="component" value="Unassembled WGS sequence"/>
</dbReference>
<sequence>MYHRTHTDRYFRRLSTQYCKKNIVATMCTSFKGTPDNSSTPLRPPPIDPPSSAVTTANDAEADTCTFADRTWCDQIESSTVQLSFIVPSRVLDRIGTIGTPFYLARYRETTFDCFGVSTRRLNRTNFPANIISDAFEHRHSTLNAKIYGTININIRGDLIANTSHARALNINTFRTIVDEMRENSIQIDRAKNSFAQPEFDRGFALCNST</sequence>
<dbReference type="EMBL" id="JAHYIQ010000013">
    <property type="protein sequence ID" value="KAK1126641.1"/>
    <property type="molecule type" value="Genomic_DNA"/>
</dbReference>
<keyword evidence="3" id="KW-1185">Reference proteome</keyword>
<reference evidence="2" key="1">
    <citation type="submission" date="2021-10" db="EMBL/GenBank/DDBJ databases">
        <title>Melipona bicolor Genome sequencing and assembly.</title>
        <authorList>
            <person name="Araujo N.S."/>
            <person name="Arias M.C."/>
        </authorList>
    </citation>
    <scope>NUCLEOTIDE SEQUENCE</scope>
    <source>
        <strain evidence="2">USP_2M_L1-L4_2017</strain>
        <tissue evidence="2">Whole body</tissue>
    </source>
</reference>
<protein>
    <submittedName>
        <fullName evidence="2">Uncharacterized protein</fullName>
    </submittedName>
</protein>
<proteinExistence type="predicted"/>
<evidence type="ECO:0000256" key="1">
    <source>
        <dbReference type="SAM" id="MobiDB-lite"/>
    </source>
</evidence>
<feature type="region of interest" description="Disordered" evidence="1">
    <location>
        <begin position="34"/>
        <end position="55"/>
    </location>
</feature>
<organism evidence="2 3">
    <name type="scientific">Melipona bicolor</name>
    <dbReference type="NCBI Taxonomy" id="60889"/>
    <lineage>
        <taxon>Eukaryota</taxon>
        <taxon>Metazoa</taxon>
        <taxon>Ecdysozoa</taxon>
        <taxon>Arthropoda</taxon>
        <taxon>Hexapoda</taxon>
        <taxon>Insecta</taxon>
        <taxon>Pterygota</taxon>
        <taxon>Neoptera</taxon>
        <taxon>Endopterygota</taxon>
        <taxon>Hymenoptera</taxon>
        <taxon>Apocrita</taxon>
        <taxon>Aculeata</taxon>
        <taxon>Apoidea</taxon>
        <taxon>Anthophila</taxon>
        <taxon>Apidae</taxon>
        <taxon>Melipona</taxon>
    </lineage>
</organism>
<evidence type="ECO:0000313" key="3">
    <source>
        <dbReference type="Proteomes" id="UP001177670"/>
    </source>
</evidence>
<name>A0AA40FXE5_9HYME</name>
<evidence type="ECO:0000313" key="2">
    <source>
        <dbReference type="EMBL" id="KAK1126641.1"/>
    </source>
</evidence>
<comment type="caution">
    <text evidence="2">The sequence shown here is derived from an EMBL/GenBank/DDBJ whole genome shotgun (WGS) entry which is preliminary data.</text>
</comment>